<evidence type="ECO:0000256" key="1">
    <source>
        <dbReference type="SAM" id="SignalP"/>
    </source>
</evidence>
<keyword evidence="1" id="KW-0732">Signal</keyword>
<dbReference type="Gene3D" id="1.20.1260.10">
    <property type="match status" value="1"/>
</dbReference>
<dbReference type="OrthoDB" id="4407712at2"/>
<evidence type="ECO:0008006" key="4">
    <source>
        <dbReference type="Google" id="ProtNLM"/>
    </source>
</evidence>
<accession>A0A0B5DCF7</accession>
<dbReference type="HOGENOM" id="CLU_080105_0_0_11"/>
<organism evidence="2 3">
    <name type="scientific">Corynebacterium humireducens NBRC 106098 = DSM 45392</name>
    <dbReference type="NCBI Taxonomy" id="1223515"/>
    <lineage>
        <taxon>Bacteria</taxon>
        <taxon>Bacillati</taxon>
        <taxon>Actinomycetota</taxon>
        <taxon>Actinomycetes</taxon>
        <taxon>Mycobacteriales</taxon>
        <taxon>Corynebacteriaceae</taxon>
        <taxon>Corynebacterium</taxon>
    </lineage>
</organism>
<sequence length="235" mass="24876">MNRRLAPLLLVPLLASCSLEDVAEFLGPQPNPEVAALADRAHADGRTAHAAELEAEIARLCGAHEDGSVPVSCDYTPTPVEPGDAFLVTVDAVDAVPAESRDLIARQSVELATQAPGDHTLLQAEAEQARALLRAEFATLHGLEVARAFHSPDLTDPLIDATEHRITLLRGILEPTGDVPVAEPGYELRGGADPAAPGFVAQLEKASADMWLAAVRDAQADAWREWLARAAAAPE</sequence>
<feature type="signal peptide" evidence="1">
    <location>
        <begin position="1"/>
        <end position="23"/>
    </location>
</feature>
<dbReference type="EMBL" id="CP005286">
    <property type="protein sequence ID" value="AJE33459.1"/>
    <property type="molecule type" value="Genomic_DNA"/>
</dbReference>
<feature type="chain" id="PRO_5039387781" description="DUF4439 domain-containing protein" evidence="1">
    <location>
        <begin position="24"/>
        <end position="235"/>
    </location>
</feature>
<dbReference type="PROSITE" id="PS51257">
    <property type="entry name" value="PROKAR_LIPOPROTEIN"/>
    <property type="match status" value="1"/>
</dbReference>
<dbReference type="RefSeq" id="WP_061241396.1">
    <property type="nucleotide sequence ID" value="NZ_BCSU01000003.1"/>
</dbReference>
<dbReference type="InterPro" id="IPR012347">
    <property type="entry name" value="Ferritin-like"/>
</dbReference>
<evidence type="ECO:0000313" key="2">
    <source>
        <dbReference type="EMBL" id="AJE33459.1"/>
    </source>
</evidence>
<dbReference type="Proteomes" id="UP000031524">
    <property type="component" value="Chromosome"/>
</dbReference>
<dbReference type="AlphaFoldDB" id="A0A0B5DCF7"/>
<name>A0A0B5DCF7_9CORY</name>
<dbReference type="KEGG" id="chm:B842_08050"/>
<keyword evidence="3" id="KW-1185">Reference proteome</keyword>
<dbReference type="SUPFAM" id="SSF47240">
    <property type="entry name" value="Ferritin-like"/>
    <property type="match status" value="1"/>
</dbReference>
<protein>
    <recommendedName>
        <fullName evidence="4">DUF4439 domain-containing protein</fullName>
    </recommendedName>
</protein>
<proteinExistence type="predicted"/>
<dbReference type="STRING" id="1223515.B842_08050"/>
<reference evidence="2 3" key="1">
    <citation type="submission" date="2013-04" db="EMBL/GenBank/DDBJ databases">
        <title>Complete genome sequence of Corynebacterium humireducens DSM 45392(T), isolated from a wastewater-fed microbial fuel cell.</title>
        <authorList>
            <person name="Ruckert C."/>
            <person name="Albersmeier A."/>
            <person name="Kalinowski J."/>
        </authorList>
    </citation>
    <scope>NUCLEOTIDE SEQUENCE [LARGE SCALE GENOMIC DNA]</scope>
    <source>
        <strain evidence="3">MFC-5</strain>
    </source>
</reference>
<dbReference type="InterPro" id="IPR009078">
    <property type="entry name" value="Ferritin-like_SF"/>
</dbReference>
<evidence type="ECO:0000313" key="3">
    <source>
        <dbReference type="Proteomes" id="UP000031524"/>
    </source>
</evidence>
<gene>
    <name evidence="2" type="ORF">B842_08050</name>
</gene>